<dbReference type="Gene3D" id="2.60.200.40">
    <property type="match status" value="1"/>
</dbReference>
<dbReference type="SMART" id="SM00046">
    <property type="entry name" value="DAGKc"/>
    <property type="match status" value="1"/>
</dbReference>
<dbReference type="EMBL" id="JAFKCS010000001">
    <property type="protein sequence ID" value="MBN7818620.1"/>
    <property type="molecule type" value="Genomic_DNA"/>
</dbReference>
<keyword evidence="6" id="KW-1185">Reference proteome</keyword>
<dbReference type="PANTHER" id="PTHR30492">
    <property type="entry name" value="METHYLGLYOXAL SYNTHASE"/>
    <property type="match status" value="1"/>
</dbReference>
<feature type="transmembrane region" description="Helical" evidence="1">
    <location>
        <begin position="5"/>
        <end position="23"/>
    </location>
</feature>
<feature type="transmembrane region" description="Helical" evidence="1">
    <location>
        <begin position="29"/>
        <end position="50"/>
    </location>
</feature>
<dbReference type="InterPro" id="IPR016064">
    <property type="entry name" value="NAD/diacylglycerol_kinase_sf"/>
</dbReference>
<dbReference type="Pfam" id="PF00781">
    <property type="entry name" value="DAGK_cat"/>
    <property type="match status" value="1"/>
</dbReference>
<dbReference type="PANTHER" id="PTHR30492:SF0">
    <property type="entry name" value="METHYLGLYOXAL SYNTHASE"/>
    <property type="match status" value="1"/>
</dbReference>
<dbReference type="InterPro" id="IPR017438">
    <property type="entry name" value="ATP-NAD_kinase_N"/>
</dbReference>
<dbReference type="SUPFAM" id="SSF111331">
    <property type="entry name" value="NAD kinase/diacylglycerol kinase-like"/>
    <property type="match status" value="1"/>
</dbReference>
<accession>A0ABS3CQP5</accession>
<feature type="domain" description="Tyrosine specific protein phosphatases" evidence="3">
    <location>
        <begin position="155"/>
        <end position="224"/>
    </location>
</feature>
<dbReference type="InterPro" id="IPR029021">
    <property type="entry name" value="Prot-tyrosine_phosphatase-like"/>
</dbReference>
<dbReference type="PROSITE" id="PS50054">
    <property type="entry name" value="TYR_PHOSPHATASE_DUAL"/>
    <property type="match status" value="1"/>
</dbReference>
<protein>
    <submittedName>
        <fullName evidence="5">Dual specificity protein phosphatase family protein</fullName>
    </submittedName>
</protein>
<organism evidence="5 6">
    <name type="scientific">Bowmanella yangjiangensis</name>
    <dbReference type="NCBI Taxonomy" id="2811230"/>
    <lineage>
        <taxon>Bacteria</taxon>
        <taxon>Pseudomonadati</taxon>
        <taxon>Pseudomonadota</taxon>
        <taxon>Gammaproteobacteria</taxon>
        <taxon>Alteromonadales</taxon>
        <taxon>Alteromonadaceae</taxon>
        <taxon>Bowmanella</taxon>
    </lineage>
</organism>
<keyword evidence="1" id="KW-0812">Transmembrane</keyword>
<dbReference type="NCBIfam" id="NF009025">
    <property type="entry name" value="PRK12361.1"/>
    <property type="match status" value="1"/>
</dbReference>
<evidence type="ECO:0000313" key="6">
    <source>
        <dbReference type="Proteomes" id="UP000663992"/>
    </source>
</evidence>
<dbReference type="SMART" id="SM00195">
    <property type="entry name" value="DSPc"/>
    <property type="match status" value="1"/>
</dbReference>
<sequence>MPVAMYYLSGSLAAFVLFLLSPWMALSIILVWTSLSLLAVGLAYLFNYPALFRKRADGSIPIAIRWLFIPFLFGATLYNYWARKRDKVPQVQKITDQLYLGARLFSRDLNYLKVQGIRAVLDVTAEFNGLDWAIEEQPLHYLNVPVLDHSAPNAAQLNQAINWLHQQHRQGRKVLVHCALGRGRSVLVAAAYLLATQPDKSANEVLDSIRAIRQTARLNRWQFKQLEYLHQEDKLRFAVNAWLIANPVAGGGKWQDCQAQIEQQLAPRLALKIKLTNPDEDGRKLAEQAIKAGADIVIACGGDGTITEVASVLTDTQVPLGIIPMGTANALSYALCGIKSKVFPIDTACQSILEGEVRAIDTARCNGKLILLLAAVGFEQQMIEAANRKEKNALGQFAYLLGLWRAIEQNQNLQLEVQFDDEPAQTLHTHSLVVANAAPLTTLLAQGDGEPDLADGKLDVTWLSPSENSTQHLLSLTELALAGISPTGENIHHRQITRIRIDGPDLSSYVIDGEVFDDLPLDIQIHPASLKVLAPALH</sequence>
<comment type="caution">
    <text evidence="5">The sequence shown here is derived from an EMBL/GenBank/DDBJ whole genome shotgun (WGS) entry which is preliminary data.</text>
</comment>
<dbReference type="PROSITE" id="PS50146">
    <property type="entry name" value="DAGK"/>
    <property type="match status" value="1"/>
</dbReference>
<reference evidence="5 6" key="1">
    <citation type="submission" date="2021-03" db="EMBL/GenBank/DDBJ databases">
        <title>novel species isolated from a fishpond in China.</title>
        <authorList>
            <person name="Lu H."/>
            <person name="Cai Z."/>
        </authorList>
    </citation>
    <scope>NUCLEOTIDE SEQUENCE [LARGE SCALE GENOMIC DNA]</scope>
    <source>
        <strain evidence="5 6">Y57</strain>
    </source>
</reference>
<name>A0ABS3CQP5_9ALTE</name>
<evidence type="ECO:0000259" key="4">
    <source>
        <dbReference type="PROSITE" id="PS50146"/>
    </source>
</evidence>
<evidence type="ECO:0000256" key="1">
    <source>
        <dbReference type="SAM" id="Phobius"/>
    </source>
</evidence>
<evidence type="ECO:0000313" key="5">
    <source>
        <dbReference type="EMBL" id="MBN7818620.1"/>
    </source>
</evidence>
<dbReference type="InterPro" id="IPR000340">
    <property type="entry name" value="Dual-sp_phosphatase_cat-dom"/>
</dbReference>
<dbReference type="InterPro" id="IPR001206">
    <property type="entry name" value="Diacylglycerol_kinase_cat_dom"/>
</dbReference>
<proteinExistence type="predicted"/>
<feature type="transmembrane region" description="Helical" evidence="1">
    <location>
        <begin position="62"/>
        <end position="81"/>
    </location>
</feature>
<dbReference type="InterPro" id="IPR004363">
    <property type="entry name" value="Methylgl_synth"/>
</dbReference>
<feature type="domain" description="DAGKc" evidence="4">
    <location>
        <begin position="236"/>
        <end position="369"/>
    </location>
</feature>
<dbReference type="Gene3D" id="3.90.190.10">
    <property type="entry name" value="Protein tyrosine phosphatase superfamily"/>
    <property type="match status" value="1"/>
</dbReference>
<dbReference type="SUPFAM" id="SSF52799">
    <property type="entry name" value="(Phosphotyrosine protein) phosphatases II"/>
    <property type="match status" value="1"/>
</dbReference>
<dbReference type="InterPro" id="IPR020422">
    <property type="entry name" value="TYR_PHOSPHATASE_DUAL_dom"/>
</dbReference>
<evidence type="ECO:0000259" key="2">
    <source>
        <dbReference type="PROSITE" id="PS50054"/>
    </source>
</evidence>
<keyword evidence="1" id="KW-1133">Transmembrane helix</keyword>
<gene>
    <name evidence="5" type="ORF">J0A65_02025</name>
</gene>
<dbReference type="RefSeq" id="WP_206592438.1">
    <property type="nucleotide sequence ID" value="NZ_JAFKCS010000001.1"/>
</dbReference>
<dbReference type="Proteomes" id="UP000663992">
    <property type="component" value="Unassembled WGS sequence"/>
</dbReference>
<keyword evidence="1" id="KW-0472">Membrane</keyword>
<evidence type="ECO:0000259" key="3">
    <source>
        <dbReference type="PROSITE" id="PS50056"/>
    </source>
</evidence>
<dbReference type="Gene3D" id="3.40.50.10330">
    <property type="entry name" value="Probable inorganic polyphosphate/atp-NAD kinase, domain 1"/>
    <property type="match status" value="1"/>
</dbReference>
<dbReference type="InterPro" id="IPR045540">
    <property type="entry name" value="YegS/DAGK_C"/>
</dbReference>
<dbReference type="Pfam" id="PF19279">
    <property type="entry name" value="YegS_C"/>
    <property type="match status" value="1"/>
</dbReference>
<dbReference type="PROSITE" id="PS50056">
    <property type="entry name" value="TYR_PHOSPHATASE_2"/>
    <property type="match status" value="1"/>
</dbReference>
<feature type="domain" description="Tyrosine-protein phosphatase" evidence="2">
    <location>
        <begin position="90"/>
        <end position="235"/>
    </location>
</feature>
<dbReference type="Pfam" id="PF00782">
    <property type="entry name" value="DSPc"/>
    <property type="match status" value="1"/>
</dbReference>
<dbReference type="InterPro" id="IPR000387">
    <property type="entry name" value="Tyr_Pase_dom"/>
</dbReference>